<dbReference type="PANTHER" id="PTHR21646">
    <property type="entry name" value="UBIQUITIN CARBOXYL-TERMINAL HYDROLASE"/>
    <property type="match status" value="1"/>
</dbReference>
<keyword evidence="5" id="KW-0833">Ubl conjugation pathway</keyword>
<feature type="compositionally biased region" description="Basic and acidic residues" evidence="8">
    <location>
        <begin position="940"/>
        <end position="951"/>
    </location>
</feature>
<keyword evidence="6" id="KW-0378">Hydrolase</keyword>
<evidence type="ECO:0000256" key="8">
    <source>
        <dbReference type="SAM" id="MobiDB-lite"/>
    </source>
</evidence>
<feature type="region of interest" description="Disordered" evidence="8">
    <location>
        <begin position="940"/>
        <end position="1064"/>
    </location>
</feature>
<dbReference type="InterPro" id="IPR035927">
    <property type="entry name" value="DUSP-like_sf"/>
</dbReference>
<feature type="region of interest" description="Disordered" evidence="8">
    <location>
        <begin position="1396"/>
        <end position="1521"/>
    </location>
</feature>
<feature type="compositionally biased region" description="Low complexity" evidence="8">
    <location>
        <begin position="850"/>
        <end position="863"/>
    </location>
</feature>
<feature type="compositionally biased region" description="Basic residues" evidence="8">
    <location>
        <begin position="1015"/>
        <end position="1042"/>
    </location>
</feature>
<name>A0ABR3PI89_9PEZI</name>
<dbReference type="Pfam" id="PF00443">
    <property type="entry name" value="UCH"/>
    <property type="match status" value="1"/>
</dbReference>
<dbReference type="EMBL" id="JBFMKM010000005">
    <property type="protein sequence ID" value="KAL1305868.1"/>
    <property type="molecule type" value="Genomic_DNA"/>
</dbReference>
<dbReference type="Gene3D" id="3.30.2230.10">
    <property type="entry name" value="DUSP-like"/>
    <property type="match status" value="1"/>
</dbReference>
<protein>
    <recommendedName>
        <fullName evidence="3">ubiquitinyl hydrolase 1</fullName>
        <ecNumber evidence="3">3.4.19.12</ecNumber>
    </recommendedName>
</protein>
<comment type="caution">
    <text evidence="11">The sequence shown here is derived from an EMBL/GenBank/DDBJ whole genome shotgun (WGS) entry which is preliminary data.</text>
</comment>
<dbReference type="RefSeq" id="XP_069202141.1">
    <property type="nucleotide sequence ID" value="XM_069343587.1"/>
</dbReference>
<feature type="compositionally biased region" description="Low complexity" evidence="8">
    <location>
        <begin position="1319"/>
        <end position="1341"/>
    </location>
</feature>
<feature type="region of interest" description="Disordered" evidence="8">
    <location>
        <begin position="831"/>
        <end position="896"/>
    </location>
</feature>
<dbReference type="InterPro" id="IPR038765">
    <property type="entry name" value="Papain-like_cys_pep_sf"/>
</dbReference>
<evidence type="ECO:0000256" key="1">
    <source>
        <dbReference type="ARBA" id="ARBA00000707"/>
    </source>
</evidence>
<dbReference type="PANTHER" id="PTHR21646:SF24">
    <property type="entry name" value="UBIQUITIN CARBOXYL-TERMINAL HYDROLASE"/>
    <property type="match status" value="1"/>
</dbReference>
<feature type="region of interest" description="Disordered" evidence="8">
    <location>
        <begin position="1"/>
        <end position="78"/>
    </location>
</feature>
<dbReference type="PROSITE" id="PS00972">
    <property type="entry name" value="USP_1"/>
    <property type="match status" value="1"/>
</dbReference>
<keyword evidence="12" id="KW-1185">Reference proteome</keyword>
<dbReference type="CDD" id="cd02674">
    <property type="entry name" value="Peptidase_C19R"/>
    <property type="match status" value="1"/>
</dbReference>
<comment type="catalytic activity">
    <reaction evidence="1">
        <text>Thiol-dependent hydrolysis of ester, thioester, amide, peptide and isopeptide bonds formed by the C-terminal Gly of ubiquitin (a 76-residue protein attached to proteins as an intracellular targeting signal).</text>
        <dbReference type="EC" id="3.4.19.12"/>
    </reaction>
</comment>
<organism evidence="11 12">
    <name type="scientific">Neodothiora populina</name>
    <dbReference type="NCBI Taxonomy" id="2781224"/>
    <lineage>
        <taxon>Eukaryota</taxon>
        <taxon>Fungi</taxon>
        <taxon>Dikarya</taxon>
        <taxon>Ascomycota</taxon>
        <taxon>Pezizomycotina</taxon>
        <taxon>Dothideomycetes</taxon>
        <taxon>Dothideomycetidae</taxon>
        <taxon>Dothideales</taxon>
        <taxon>Dothioraceae</taxon>
        <taxon>Neodothiora</taxon>
    </lineage>
</organism>
<evidence type="ECO:0000256" key="5">
    <source>
        <dbReference type="ARBA" id="ARBA00022786"/>
    </source>
</evidence>
<feature type="compositionally biased region" description="Acidic residues" evidence="8">
    <location>
        <begin position="1466"/>
        <end position="1477"/>
    </location>
</feature>
<sequence length="1521" mass="165060">MSDDRNVQDGAAASRQRSLSPTKRSAALMEGAGEESEMHTAPSIPSDTAMPDDTQSDKKEQDDDAEDLPPHTSMDTAPVAPTAGVAAATIDEQVQQIMELLKEPLTEGQKGFVVAHRWLGRVLARASSLPMTAPQGFDKDATEGEVGPVDNSDILPHGSQHTLSPFESSEDPYVPLLPGLTVGQEFEIVPQGAWDRIVSWYGVAEGQLPLVRYAHNTAPSGSAANIIFETYPPIYTIRKMIPGATRLSIPPTPPATSNPSQTSTGNTTPEKSSDQASVKIVASRTERFQTFLARSKKAAGIPLAHKVKIWRQLNTDHISNENAPSTEPGMLTPATSRSTSPSTAPAADRSSSSSQSLVMDASVFSKWEEDIDYEKVDAKDETANDKYNGKATLGTLELGQDQVFVLEEQVRGPAGGEYASDARRKATAKSQDGAASGGASTPSSTGPVTRGRTKRDGRPRGTVGLTNLGNTCYMNSALQCISRVEELALYFLHSNFKKDINPSNPLGYGGRMAKAYADLLTGLYAPGATSAFRPNQFKSALASAQPMFSGYGQQDSQEFLSFLVDALHEDLNRIQKKPYIENPDSDDSTVHDPEAIKALGQTYQDNHRLRNDSVAMDLFNGFYKNTMICPACDKVSVTFDPYSLLTLQLPIENTWRGRIYFVPHLGKPVTYEVDIDKNSTWKTVKQYIASKTDRLTYDRLMFAEIFSHKIYKVFSDNETISESGVQSNDVLCMYELPESPTNTNHSVKKNTYRSLYSSPEPPLPGMDSPLADRMAIPVMHSLGASRGSLPNVVLNPTFILVTRDEARNYDAILRKLLAAVAPMTTTDFLHEFSQDRPLPSTKTTEGDAVAPAEDNSSASADAEGQITDNSVPSEDGYVDVSVRDESGGPKAQSAEGVLEPSNFLPAAFRNLFEIKYVEGTSGDMFCTGTGSIGVGKLMQDRVQQHSQRRDSTASLQSTASERSQKSSTSALARSPPSSDEDAPDVILGGQGNDFSGDVQSDDDLAQSSVTVASKQSRRRDFHNKHKNRKNNKTYSKHARRNSKQSARSNTSRASTAQPTPESDEYYIRLGEGIVLDWHEETYDALFAGDRSGDDMRGTFTFDPKNMPVAEDLALRERLTKRKKRAQDGITLEDCFAETGKTEILSEENAWYCNRCKELRRASKTLEIWTVPDILVVHLKRFSGERYRRDKVDVLVDFPLEGLDLTKRVGCKEDGKDYVYDLFAVDNHYGGLGGGHYTAYAKNFFDGKWYDFNDSSVSQQNPNKVASTAAYLLFYRRRSDQPLGPPALQELINKVKNPDVDDASDAEYDSSGEGARLGDRSSASSRLLPGSSSAGTAAAGAANETLPPKGGASGLGNAANQVARLREMSEDDEGYSSGPVTNLTSGWGFGGLGDENLHSLSGGSGGAGSANTPAGDDDDDDDAASDRPEIGSDYAGSSGGDRLINDSNDFDDDVPGHGGDWSSGINQDDDDMFMDAPDDSLYMDADENQPEQQEYEMEAGGKVVTSSLSSTNEQHGNSMNGE</sequence>
<feature type="compositionally biased region" description="Polar residues" evidence="8">
    <location>
        <begin position="1503"/>
        <end position="1521"/>
    </location>
</feature>
<dbReference type="PROSITE" id="PS51283">
    <property type="entry name" value="DUSP"/>
    <property type="match status" value="1"/>
</dbReference>
<dbReference type="InterPro" id="IPR001394">
    <property type="entry name" value="Peptidase_C19_UCH"/>
</dbReference>
<feature type="compositionally biased region" description="Low complexity" evidence="8">
    <location>
        <begin position="1045"/>
        <end position="1056"/>
    </location>
</feature>
<feature type="region of interest" description="Disordered" evidence="8">
    <location>
        <begin position="414"/>
        <end position="465"/>
    </location>
</feature>
<evidence type="ECO:0000256" key="2">
    <source>
        <dbReference type="ARBA" id="ARBA00009085"/>
    </source>
</evidence>
<gene>
    <name evidence="11" type="ORF">AAFC00_004018</name>
</gene>
<feature type="region of interest" description="Disordered" evidence="8">
    <location>
        <begin position="318"/>
        <end position="357"/>
    </location>
</feature>
<feature type="compositionally biased region" description="Polar residues" evidence="8">
    <location>
        <begin position="257"/>
        <end position="276"/>
    </location>
</feature>
<proteinExistence type="inferred from homology"/>
<feature type="compositionally biased region" description="Acidic residues" evidence="8">
    <location>
        <begin position="1299"/>
        <end position="1309"/>
    </location>
</feature>
<dbReference type="Gene3D" id="3.90.70.10">
    <property type="entry name" value="Cysteine proteinases"/>
    <property type="match status" value="2"/>
</dbReference>
<evidence type="ECO:0000259" key="9">
    <source>
        <dbReference type="PROSITE" id="PS50235"/>
    </source>
</evidence>
<evidence type="ECO:0000256" key="7">
    <source>
        <dbReference type="ARBA" id="ARBA00022807"/>
    </source>
</evidence>
<feature type="region of interest" description="Disordered" evidence="8">
    <location>
        <begin position="1292"/>
        <end position="1355"/>
    </location>
</feature>
<feature type="compositionally biased region" description="Low complexity" evidence="8">
    <location>
        <begin position="433"/>
        <end position="447"/>
    </location>
</feature>
<comment type="similarity">
    <text evidence="2">Belongs to the peptidase C19 family.</text>
</comment>
<feature type="compositionally biased region" description="Polar residues" evidence="8">
    <location>
        <begin position="952"/>
        <end position="977"/>
    </location>
</feature>
<feature type="region of interest" description="Disordered" evidence="8">
    <location>
        <begin position="245"/>
        <end position="278"/>
    </location>
</feature>
<dbReference type="PROSITE" id="PS00973">
    <property type="entry name" value="USP_2"/>
    <property type="match status" value="1"/>
</dbReference>
<dbReference type="Pfam" id="PF06337">
    <property type="entry name" value="DUSP"/>
    <property type="match status" value="1"/>
</dbReference>
<dbReference type="GeneID" id="95977718"/>
<dbReference type="Proteomes" id="UP001562354">
    <property type="component" value="Unassembled WGS sequence"/>
</dbReference>
<feature type="compositionally biased region" description="Low complexity" evidence="8">
    <location>
        <begin position="332"/>
        <end position="354"/>
    </location>
</feature>
<feature type="compositionally biased region" description="Acidic residues" evidence="8">
    <location>
        <begin position="1483"/>
        <end position="1496"/>
    </location>
</feature>
<evidence type="ECO:0000256" key="6">
    <source>
        <dbReference type="ARBA" id="ARBA00022801"/>
    </source>
</evidence>
<evidence type="ECO:0000256" key="3">
    <source>
        <dbReference type="ARBA" id="ARBA00012759"/>
    </source>
</evidence>
<dbReference type="InterPro" id="IPR050185">
    <property type="entry name" value="Ub_carboxyl-term_hydrolase"/>
</dbReference>
<feature type="compositionally biased region" description="Polar residues" evidence="8">
    <location>
        <begin position="1005"/>
        <end position="1014"/>
    </location>
</feature>
<dbReference type="SMART" id="SM00695">
    <property type="entry name" value="DUSP"/>
    <property type="match status" value="1"/>
</dbReference>
<dbReference type="InterPro" id="IPR006615">
    <property type="entry name" value="Pept_C19_DUSP"/>
</dbReference>
<reference evidence="11 12" key="1">
    <citation type="submission" date="2024-07" db="EMBL/GenBank/DDBJ databases">
        <title>Draft sequence of the Neodothiora populina.</title>
        <authorList>
            <person name="Drown D.D."/>
            <person name="Schuette U.S."/>
            <person name="Buechlein A.B."/>
            <person name="Rusch D.R."/>
            <person name="Winton L.W."/>
            <person name="Adams G.A."/>
        </authorList>
    </citation>
    <scope>NUCLEOTIDE SEQUENCE [LARGE SCALE GENOMIC DNA]</scope>
    <source>
        <strain evidence="11 12">CPC 39397</strain>
    </source>
</reference>
<evidence type="ECO:0000256" key="4">
    <source>
        <dbReference type="ARBA" id="ARBA00022670"/>
    </source>
</evidence>
<evidence type="ECO:0000313" key="12">
    <source>
        <dbReference type="Proteomes" id="UP001562354"/>
    </source>
</evidence>
<feature type="domain" description="USP" evidence="9">
    <location>
        <begin position="463"/>
        <end position="1277"/>
    </location>
</feature>
<evidence type="ECO:0000259" key="10">
    <source>
        <dbReference type="PROSITE" id="PS51283"/>
    </source>
</evidence>
<dbReference type="PROSITE" id="PS50235">
    <property type="entry name" value="USP_3"/>
    <property type="match status" value="1"/>
</dbReference>
<keyword evidence="7" id="KW-0788">Thiol protease</keyword>
<evidence type="ECO:0000313" key="11">
    <source>
        <dbReference type="EMBL" id="KAL1305868.1"/>
    </source>
</evidence>
<accession>A0ABR3PI89</accession>
<dbReference type="SUPFAM" id="SSF143791">
    <property type="entry name" value="DUSP-like"/>
    <property type="match status" value="1"/>
</dbReference>
<dbReference type="InterPro" id="IPR018200">
    <property type="entry name" value="USP_CS"/>
</dbReference>
<feature type="domain" description="DUSP" evidence="10">
    <location>
        <begin position="88"/>
        <end position="215"/>
    </location>
</feature>
<dbReference type="SUPFAM" id="SSF54001">
    <property type="entry name" value="Cysteine proteinases"/>
    <property type="match status" value="1"/>
</dbReference>
<dbReference type="EC" id="3.4.19.12" evidence="3"/>
<keyword evidence="4" id="KW-0645">Protease</keyword>
<dbReference type="InterPro" id="IPR028889">
    <property type="entry name" value="USP"/>
</dbReference>